<dbReference type="InterPro" id="IPR048389">
    <property type="entry name" value="YciQ-like_C"/>
</dbReference>
<evidence type="ECO:0000259" key="5">
    <source>
        <dbReference type="Pfam" id="PF20990"/>
    </source>
</evidence>
<keyword evidence="2" id="KW-0812">Transmembrane</keyword>
<reference evidence="6 7" key="1">
    <citation type="submission" date="2022-03" db="EMBL/GenBank/DDBJ databases">
        <authorList>
            <person name="Jo J.-H."/>
            <person name="Im W.-T."/>
        </authorList>
    </citation>
    <scope>NUCLEOTIDE SEQUENCE [LARGE SCALE GENOMIC DNA]</scope>
    <source>
        <strain evidence="6 7">SM33</strain>
    </source>
</reference>
<feature type="transmembrane region" description="Helical" evidence="2">
    <location>
        <begin position="475"/>
        <end position="498"/>
    </location>
</feature>
<dbReference type="RefSeq" id="WP_241446121.1">
    <property type="nucleotide sequence ID" value="NZ_JAKZHW010000001.1"/>
</dbReference>
<evidence type="ECO:0000313" key="6">
    <source>
        <dbReference type="EMBL" id="MCH8615364.1"/>
    </source>
</evidence>
<keyword evidence="2" id="KW-1133">Transmembrane helix</keyword>
<feature type="transmembrane region" description="Helical" evidence="2">
    <location>
        <begin position="388"/>
        <end position="412"/>
    </location>
</feature>
<keyword evidence="2" id="KW-0472">Membrane</keyword>
<accession>A0ABS9VLI2</accession>
<name>A0ABS9VLI2_9SPHN</name>
<keyword evidence="7" id="KW-1185">Reference proteome</keyword>
<dbReference type="Pfam" id="PF20990">
    <property type="entry name" value="DUF2207_C"/>
    <property type="match status" value="1"/>
</dbReference>
<feature type="signal peptide" evidence="3">
    <location>
        <begin position="1"/>
        <end position="22"/>
    </location>
</feature>
<feature type="domain" description="DUF2207" evidence="4">
    <location>
        <begin position="25"/>
        <end position="215"/>
    </location>
</feature>
<evidence type="ECO:0000259" key="4">
    <source>
        <dbReference type="Pfam" id="PF09972"/>
    </source>
</evidence>
<feature type="domain" description="Predicted membrane protein YciQ-like C-terminal" evidence="5">
    <location>
        <begin position="273"/>
        <end position="559"/>
    </location>
</feature>
<gene>
    <name evidence="6" type="ORF">LZ016_04510</name>
</gene>
<organism evidence="6 7">
    <name type="scientific">Sphingomonas telluris</name>
    <dbReference type="NCBI Taxonomy" id="2907998"/>
    <lineage>
        <taxon>Bacteria</taxon>
        <taxon>Pseudomonadati</taxon>
        <taxon>Pseudomonadota</taxon>
        <taxon>Alphaproteobacteria</taxon>
        <taxon>Sphingomonadales</taxon>
        <taxon>Sphingomonadaceae</taxon>
        <taxon>Sphingomonas</taxon>
    </lineage>
</organism>
<feature type="compositionally biased region" description="Low complexity" evidence="1">
    <location>
        <begin position="602"/>
        <end position="613"/>
    </location>
</feature>
<evidence type="ECO:0000256" key="2">
    <source>
        <dbReference type="SAM" id="Phobius"/>
    </source>
</evidence>
<feature type="chain" id="PRO_5046623829" evidence="3">
    <location>
        <begin position="23"/>
        <end position="634"/>
    </location>
</feature>
<feature type="transmembrane region" description="Helical" evidence="2">
    <location>
        <begin position="418"/>
        <end position="438"/>
    </location>
</feature>
<keyword evidence="3" id="KW-0732">Signal</keyword>
<dbReference type="Pfam" id="PF09972">
    <property type="entry name" value="DUF2207"/>
    <property type="match status" value="1"/>
</dbReference>
<feature type="compositionally biased region" description="Gly residues" evidence="1">
    <location>
        <begin position="614"/>
        <end position="634"/>
    </location>
</feature>
<evidence type="ECO:0000256" key="1">
    <source>
        <dbReference type="SAM" id="MobiDB-lite"/>
    </source>
</evidence>
<dbReference type="Proteomes" id="UP001203058">
    <property type="component" value="Unassembled WGS sequence"/>
</dbReference>
<sequence>MKSALRALPFLALLLTPAAAQAEERISHFWNDVRIQPDASLEVTETIDIRAENERINHGIYRDFPTRYRGRNGSRVNVGFTFKGATLDGKPVPASTGAHANGIRIKIGDPDKIVPVGEHRYVLHYRTTRQVGHFKDYDEIYWNATGSGWIFPIDIAEARIRLPQPAAYGQRAVYSGPQGSTSGNARVVEEKPGDITFQTTQPLQANEGLTVAVAFPKGIVADAAQANPSAWWLTDYGPPFVGLAALIGIIGFYFYAWLRAGRNPRAGTIVPIFSPPDELSPAGMRYITKMGADNRAFAAALVDMGVRGHIKLSEEEGGWFSSDKTRLDRLSSETALPPEEEAALRELAGTGEAIMMEQKNHEKFSSALSSLRDVLKEKYEGKLFLRNWGWAGAGVLLFAAAVWLPAAAVVAVTDTGRIWQVGFAVGSLALAAVLLVLAPGFQMAMKWLLILCSFIAAAVAFAFGLPIMGEALESGWLFPMFLPALALPVVVSAFWWIAAPTRQGRAVLDRIAGFKQYLSVTERERFDRMHPPEDTPEIFERYLPYAIALGVENRWADRFAGVLAAAAAQGGQQGFGWYSGSGNPWSDPGRFADDVGSSLASTISSASTAPGSSSGSGGGGSSGGGSGGGGGGGW</sequence>
<dbReference type="InterPro" id="IPR018702">
    <property type="entry name" value="DUF2207"/>
</dbReference>
<dbReference type="EMBL" id="JAKZHW010000001">
    <property type="protein sequence ID" value="MCH8615364.1"/>
    <property type="molecule type" value="Genomic_DNA"/>
</dbReference>
<feature type="transmembrane region" description="Helical" evidence="2">
    <location>
        <begin position="447"/>
        <end position="469"/>
    </location>
</feature>
<protein>
    <submittedName>
        <fullName evidence="6">DUF2207 domain-containing protein</fullName>
    </submittedName>
</protein>
<proteinExistence type="predicted"/>
<evidence type="ECO:0000256" key="3">
    <source>
        <dbReference type="SAM" id="SignalP"/>
    </source>
</evidence>
<feature type="region of interest" description="Disordered" evidence="1">
    <location>
        <begin position="602"/>
        <end position="634"/>
    </location>
</feature>
<feature type="transmembrane region" description="Helical" evidence="2">
    <location>
        <begin position="236"/>
        <end position="258"/>
    </location>
</feature>
<evidence type="ECO:0000313" key="7">
    <source>
        <dbReference type="Proteomes" id="UP001203058"/>
    </source>
</evidence>
<comment type="caution">
    <text evidence="6">The sequence shown here is derived from an EMBL/GenBank/DDBJ whole genome shotgun (WGS) entry which is preliminary data.</text>
</comment>